<keyword evidence="1" id="KW-0812">Transmembrane</keyword>
<reference evidence="2 3" key="1">
    <citation type="submission" date="2019-04" db="EMBL/GenBank/DDBJ databases">
        <authorList>
            <person name="Feng G."/>
            <person name="Zhang J."/>
            <person name="Zhu H."/>
        </authorList>
    </citation>
    <scope>NUCLEOTIDE SEQUENCE [LARGE SCALE GENOMIC DNA]</scope>
    <source>
        <strain evidence="2 3">JCM 31653</strain>
    </source>
</reference>
<dbReference type="EMBL" id="SRLC01000002">
    <property type="protein sequence ID" value="TGE22212.1"/>
    <property type="molecule type" value="Genomic_DNA"/>
</dbReference>
<gene>
    <name evidence="2" type="ORF">E5K00_18365</name>
</gene>
<feature type="transmembrane region" description="Helical" evidence="1">
    <location>
        <begin position="97"/>
        <end position="117"/>
    </location>
</feature>
<organism evidence="2 3">
    <name type="scientific">Hymenobacter aquaticus</name>
    <dbReference type="NCBI Taxonomy" id="1867101"/>
    <lineage>
        <taxon>Bacteria</taxon>
        <taxon>Pseudomonadati</taxon>
        <taxon>Bacteroidota</taxon>
        <taxon>Cytophagia</taxon>
        <taxon>Cytophagales</taxon>
        <taxon>Hymenobacteraceae</taxon>
        <taxon>Hymenobacter</taxon>
    </lineage>
</organism>
<keyword evidence="1" id="KW-0472">Membrane</keyword>
<keyword evidence="1" id="KW-1133">Transmembrane helix</keyword>
<feature type="transmembrane region" description="Helical" evidence="1">
    <location>
        <begin position="37"/>
        <end position="54"/>
    </location>
</feature>
<dbReference type="Proteomes" id="UP000297549">
    <property type="component" value="Unassembled WGS sequence"/>
</dbReference>
<feature type="transmembrane region" description="Helical" evidence="1">
    <location>
        <begin position="66"/>
        <end position="85"/>
    </location>
</feature>
<comment type="caution">
    <text evidence="2">The sequence shown here is derived from an EMBL/GenBank/DDBJ whole genome shotgun (WGS) entry which is preliminary data.</text>
</comment>
<evidence type="ECO:0000256" key="1">
    <source>
        <dbReference type="SAM" id="Phobius"/>
    </source>
</evidence>
<feature type="transmembrane region" description="Helical" evidence="1">
    <location>
        <begin position="12"/>
        <end position="31"/>
    </location>
</feature>
<accession>A0A4Z0Q0E0</accession>
<proteinExistence type="predicted"/>
<dbReference type="AlphaFoldDB" id="A0A4Z0Q0E0"/>
<protein>
    <submittedName>
        <fullName evidence="2">Uncharacterized protein</fullName>
    </submittedName>
</protein>
<keyword evidence="3" id="KW-1185">Reference proteome</keyword>
<evidence type="ECO:0000313" key="3">
    <source>
        <dbReference type="Proteomes" id="UP000297549"/>
    </source>
</evidence>
<name>A0A4Z0Q0E0_9BACT</name>
<evidence type="ECO:0000313" key="2">
    <source>
        <dbReference type="EMBL" id="TGE22212.1"/>
    </source>
</evidence>
<sequence length="129" mass="14188">MIEKTVFHNAVVYWLLVVGLASGVVLSGYALVTGVNLLAGFRLVWLAAILFLVVTKHKYALTNLKWWLGIGFIAGPAFSLAGRLLHETLDGFSSFSVEFYLNKALLLVVGLILFSFVRSTVTVERIEAN</sequence>